<evidence type="ECO:0000313" key="2">
    <source>
        <dbReference type="Proteomes" id="UP000055136"/>
    </source>
</evidence>
<name>A0A0S2TFK5_9GAMM</name>
<organism evidence="1 2">
    <name type="scientific">Candidatus Tenderia electrophaga</name>
    <dbReference type="NCBI Taxonomy" id="1748243"/>
    <lineage>
        <taxon>Bacteria</taxon>
        <taxon>Pseudomonadati</taxon>
        <taxon>Pseudomonadota</taxon>
        <taxon>Gammaproteobacteria</taxon>
        <taxon>Candidatus Tenderiales</taxon>
        <taxon>Candidatus Tenderiaceae</taxon>
        <taxon>Candidatus Tenderia</taxon>
    </lineage>
</organism>
<accession>A0A0S2TFK5</accession>
<dbReference type="InterPro" id="IPR038396">
    <property type="entry name" value="SpoIIAA-like_sf"/>
</dbReference>
<protein>
    <recommendedName>
        <fullName evidence="3">STAS/SEC14 domain-containing protein</fullName>
    </recommendedName>
</protein>
<dbReference type="SUPFAM" id="SSF52091">
    <property type="entry name" value="SpoIIaa-like"/>
    <property type="match status" value="1"/>
</dbReference>
<dbReference type="Proteomes" id="UP000055136">
    <property type="component" value="Chromosome"/>
</dbReference>
<dbReference type="AlphaFoldDB" id="A0A0S2TFK5"/>
<keyword evidence="2" id="KW-1185">Reference proteome</keyword>
<dbReference type="STRING" id="1748243.Tel_12820"/>
<gene>
    <name evidence="1" type="ORF">Tel_12820</name>
</gene>
<dbReference type="EMBL" id="CP013099">
    <property type="protein sequence ID" value="ALP53947.1"/>
    <property type="molecule type" value="Genomic_DNA"/>
</dbReference>
<proteinExistence type="predicted"/>
<dbReference type="Pfam" id="PF11964">
    <property type="entry name" value="SpoIIAA-like"/>
    <property type="match status" value="1"/>
</dbReference>
<sequence length="125" mass="14395">MINAELLRDKGILVVMPVDTLEKADFERLNLLVDPYIEEHGKLTGILIDAESFPGWDDFASMLTHIRFIRHHEKKVERVAAVSDQGFLAILPKVADYFVSAEVRHFEYQERDRALAWLETGLKVD</sequence>
<dbReference type="KEGG" id="tee:Tel_12820"/>
<evidence type="ECO:0008006" key="3">
    <source>
        <dbReference type="Google" id="ProtNLM"/>
    </source>
</evidence>
<dbReference type="Gene3D" id="3.40.50.10600">
    <property type="entry name" value="SpoIIaa-like domains"/>
    <property type="match status" value="1"/>
</dbReference>
<dbReference type="InterPro" id="IPR036513">
    <property type="entry name" value="STAS_dom_sf"/>
</dbReference>
<evidence type="ECO:0000313" key="1">
    <source>
        <dbReference type="EMBL" id="ALP53947.1"/>
    </source>
</evidence>
<reference evidence="1" key="1">
    <citation type="submission" date="2015-10" db="EMBL/GenBank/DDBJ databases">
        <title>Description of Candidatus Tenderia electrophaga gen. nov, sp. nov., an Uncultivated Electroautotroph from a Biocathode Enrichment.</title>
        <authorList>
            <person name="Eddie B.J."/>
            <person name="Malanoski A.P."/>
            <person name="Wang Z."/>
            <person name="Hall R.J."/>
            <person name="Oh S.D."/>
            <person name="Heiner C."/>
            <person name="Lin B."/>
            <person name="Strycharz-Glaven S.M."/>
        </authorList>
    </citation>
    <scope>NUCLEOTIDE SEQUENCE [LARGE SCALE GENOMIC DNA]</scope>
    <source>
        <strain evidence="1">NRL1</strain>
    </source>
</reference>
<dbReference type="InterPro" id="IPR021866">
    <property type="entry name" value="SpoIIAA-like"/>
</dbReference>